<dbReference type="Proteomes" id="UP000799640">
    <property type="component" value="Unassembled WGS sequence"/>
</dbReference>
<reference evidence="2" key="1">
    <citation type="journal article" date="2020" name="Stud. Mycol.">
        <title>101 Dothideomycetes genomes: a test case for predicting lifestyles and emergence of pathogens.</title>
        <authorList>
            <person name="Haridas S."/>
            <person name="Albert R."/>
            <person name="Binder M."/>
            <person name="Bloem J."/>
            <person name="Labutti K."/>
            <person name="Salamov A."/>
            <person name="Andreopoulos B."/>
            <person name="Baker S."/>
            <person name="Barry K."/>
            <person name="Bills G."/>
            <person name="Bluhm B."/>
            <person name="Cannon C."/>
            <person name="Castanera R."/>
            <person name="Culley D."/>
            <person name="Daum C."/>
            <person name="Ezra D."/>
            <person name="Gonzalez J."/>
            <person name="Henrissat B."/>
            <person name="Kuo A."/>
            <person name="Liang C."/>
            <person name="Lipzen A."/>
            <person name="Lutzoni F."/>
            <person name="Magnuson J."/>
            <person name="Mondo S."/>
            <person name="Nolan M."/>
            <person name="Ohm R."/>
            <person name="Pangilinan J."/>
            <person name="Park H.-J."/>
            <person name="Ramirez L."/>
            <person name="Alfaro M."/>
            <person name="Sun H."/>
            <person name="Tritt A."/>
            <person name="Yoshinaga Y."/>
            <person name="Zwiers L.-H."/>
            <person name="Turgeon B."/>
            <person name="Goodwin S."/>
            <person name="Spatafora J."/>
            <person name="Crous P."/>
            <person name="Grigoriev I."/>
        </authorList>
    </citation>
    <scope>NUCLEOTIDE SEQUENCE</scope>
    <source>
        <strain evidence="2">CBS 262.69</strain>
    </source>
</reference>
<evidence type="ECO:0000313" key="2">
    <source>
        <dbReference type="EMBL" id="KAF2399662.1"/>
    </source>
</evidence>
<dbReference type="EMBL" id="ML996697">
    <property type="protein sequence ID" value="KAF2399662.1"/>
    <property type="molecule type" value="Genomic_DNA"/>
</dbReference>
<accession>A0A6G1HUI4</accession>
<evidence type="ECO:0000313" key="3">
    <source>
        <dbReference type="Proteomes" id="UP000799640"/>
    </source>
</evidence>
<feature type="compositionally biased region" description="Low complexity" evidence="1">
    <location>
        <begin position="54"/>
        <end position="68"/>
    </location>
</feature>
<feature type="region of interest" description="Disordered" evidence="1">
    <location>
        <begin position="31"/>
        <end position="68"/>
    </location>
</feature>
<proteinExistence type="predicted"/>
<protein>
    <submittedName>
        <fullName evidence="2">Uncharacterized protein</fullName>
    </submittedName>
</protein>
<name>A0A6G1HUI4_9PEZI</name>
<feature type="compositionally biased region" description="Basic and acidic residues" evidence="1">
    <location>
        <begin position="33"/>
        <end position="50"/>
    </location>
</feature>
<dbReference type="AlphaFoldDB" id="A0A6G1HUI4"/>
<gene>
    <name evidence="2" type="ORF">EJ06DRAFT_61545</name>
</gene>
<organism evidence="2 3">
    <name type="scientific">Trichodelitschia bisporula</name>
    <dbReference type="NCBI Taxonomy" id="703511"/>
    <lineage>
        <taxon>Eukaryota</taxon>
        <taxon>Fungi</taxon>
        <taxon>Dikarya</taxon>
        <taxon>Ascomycota</taxon>
        <taxon>Pezizomycotina</taxon>
        <taxon>Dothideomycetes</taxon>
        <taxon>Dothideomycetes incertae sedis</taxon>
        <taxon>Phaeotrichales</taxon>
        <taxon>Phaeotrichaceae</taxon>
        <taxon>Trichodelitschia</taxon>
    </lineage>
</organism>
<evidence type="ECO:0000256" key="1">
    <source>
        <dbReference type="SAM" id="MobiDB-lite"/>
    </source>
</evidence>
<keyword evidence="3" id="KW-1185">Reference proteome</keyword>
<sequence>MGKDRTSAQYDNTDKFSYHWFHRSSMATTSLDSCDHRASSPKTPSDDHFSDVLQGTHSQQTQSHHCTTKSSDQTCIKIRRSYVAPQPSPAKTNGYIRRWL</sequence>